<evidence type="ECO:0000313" key="1">
    <source>
        <dbReference type="EMBL" id="RKG64995.1"/>
    </source>
</evidence>
<dbReference type="SUPFAM" id="SSF89372">
    <property type="entry name" value="Fucose-specific lectin"/>
    <property type="match status" value="1"/>
</dbReference>
<gene>
    <name evidence="1" type="ORF">D7V88_41930</name>
</gene>
<protein>
    <submittedName>
        <fullName evidence="1">Uncharacterized protein</fullName>
    </submittedName>
</protein>
<accession>A0A3A8H2D8</accession>
<reference evidence="2" key="1">
    <citation type="submission" date="2018-09" db="EMBL/GenBank/DDBJ databases">
        <authorList>
            <person name="Livingstone P.G."/>
            <person name="Whitworth D.E."/>
        </authorList>
    </citation>
    <scope>NUCLEOTIDE SEQUENCE [LARGE SCALE GENOMIC DNA]</scope>
    <source>
        <strain evidence="2">CA054A</strain>
    </source>
</reference>
<comment type="caution">
    <text evidence="1">The sequence shown here is derived from an EMBL/GenBank/DDBJ whole genome shotgun (WGS) entry which is preliminary data.</text>
</comment>
<evidence type="ECO:0000313" key="2">
    <source>
        <dbReference type="Proteomes" id="UP000268094"/>
    </source>
</evidence>
<dbReference type="AlphaFoldDB" id="A0A3A8H2D8"/>
<name>A0A3A8H2D8_9BACT</name>
<organism evidence="1 2">
    <name type="scientific">Corallococcus terminator</name>
    <dbReference type="NCBI Taxonomy" id="2316733"/>
    <lineage>
        <taxon>Bacteria</taxon>
        <taxon>Pseudomonadati</taxon>
        <taxon>Myxococcota</taxon>
        <taxon>Myxococcia</taxon>
        <taxon>Myxococcales</taxon>
        <taxon>Cystobacterineae</taxon>
        <taxon>Myxococcaceae</taxon>
        <taxon>Corallococcus</taxon>
    </lineage>
</organism>
<dbReference type="Gene3D" id="2.120.10.70">
    <property type="entry name" value="Fucose-specific lectin"/>
    <property type="match status" value="1"/>
</dbReference>
<dbReference type="Proteomes" id="UP000268094">
    <property type="component" value="Unassembled WGS sequence"/>
</dbReference>
<sequence length="113" mass="12414">NQDLKYARLTGTEWSLQRVDSTDDVGGTPALVLDAQGRPHISYEDLTRHHLKYARWTGTQWAITTVDASGTGGTDSALALDDAGRVHITYFSEGLRYARGLQVPARKRASSKP</sequence>
<feature type="non-terminal residue" evidence="1">
    <location>
        <position position="1"/>
    </location>
</feature>
<dbReference type="RefSeq" id="WP_208726779.1">
    <property type="nucleotide sequence ID" value="NZ_RAVZ01000742.1"/>
</dbReference>
<proteinExistence type="predicted"/>
<keyword evidence="2" id="KW-1185">Reference proteome</keyword>
<dbReference type="EMBL" id="RAVZ01000742">
    <property type="protein sequence ID" value="RKG64995.1"/>
    <property type="molecule type" value="Genomic_DNA"/>
</dbReference>